<reference evidence="11" key="1">
    <citation type="journal article" date="2004" name="Nature">
        <title>Genome duplication in the teleost fish Tetraodon nigroviridis reveals the early vertebrate proto-karyotype.</title>
        <authorList>
            <person name="Jaillon O."/>
            <person name="Aury J.-M."/>
            <person name="Brunet F."/>
            <person name="Petit J.-L."/>
            <person name="Stange-Thomann N."/>
            <person name="Mauceli E."/>
            <person name="Bouneau L."/>
            <person name="Fischer C."/>
            <person name="Ozouf-Costaz C."/>
            <person name="Bernot A."/>
            <person name="Nicaud S."/>
            <person name="Jaffe D."/>
            <person name="Fisher S."/>
            <person name="Lutfalla G."/>
            <person name="Dossat C."/>
            <person name="Segurens B."/>
            <person name="Dasilva C."/>
            <person name="Salanoubat M."/>
            <person name="Levy M."/>
            <person name="Boudet N."/>
            <person name="Castellano S."/>
            <person name="Anthouard V."/>
            <person name="Jubin C."/>
            <person name="Castelli V."/>
            <person name="Katinka M."/>
            <person name="Vacherie B."/>
            <person name="Biemont C."/>
            <person name="Skalli Z."/>
            <person name="Cattolico L."/>
            <person name="Poulain J."/>
            <person name="De Berardinis V."/>
            <person name="Cruaud C."/>
            <person name="Duprat S."/>
            <person name="Brottier P."/>
            <person name="Coutanceau J.-P."/>
            <person name="Gouzy J."/>
            <person name="Parra G."/>
            <person name="Lardier G."/>
            <person name="Chapple C."/>
            <person name="McKernan K.J."/>
            <person name="McEwan P."/>
            <person name="Bosak S."/>
            <person name="Kellis M."/>
            <person name="Volff J.-N."/>
            <person name="Guigo R."/>
            <person name="Zody M.C."/>
            <person name="Mesirov J."/>
            <person name="Lindblad-Toh K."/>
            <person name="Birren B."/>
            <person name="Nusbaum C."/>
            <person name="Kahn D."/>
            <person name="Robinson-Rechavi M."/>
            <person name="Laudet V."/>
            <person name="Schachter V."/>
            <person name="Quetier F."/>
            <person name="Saurin W."/>
            <person name="Scarpelli C."/>
            <person name="Wincker P."/>
            <person name="Lander E.S."/>
            <person name="Weissenbach J."/>
            <person name="Roest Crollius H."/>
        </authorList>
    </citation>
    <scope>NUCLEOTIDE SEQUENCE [LARGE SCALE GENOMIC DNA]</scope>
</reference>
<dbReference type="GO" id="GO:0003756">
    <property type="term" value="F:protein disulfide isomerase activity"/>
    <property type="evidence" value="ECO:0007669"/>
    <property type="project" value="UniProtKB-EC"/>
</dbReference>
<evidence type="ECO:0000256" key="7">
    <source>
        <dbReference type="ARBA" id="ARBA00023284"/>
    </source>
</evidence>
<dbReference type="STRING" id="99883.ENSTNIP00000008404"/>
<reference evidence="10" key="3">
    <citation type="submission" date="2025-09" db="UniProtKB">
        <authorList>
            <consortium name="Ensembl"/>
        </authorList>
    </citation>
    <scope>IDENTIFICATION</scope>
</reference>
<evidence type="ECO:0000313" key="10">
    <source>
        <dbReference type="Ensembl" id="ENSTNIP00000008404.1"/>
    </source>
</evidence>
<accession>H3CJH5</accession>
<evidence type="ECO:0000256" key="2">
    <source>
        <dbReference type="ARBA" id="ARBA00004319"/>
    </source>
</evidence>
<dbReference type="Ensembl" id="ENSTNIT00000008571.1">
    <property type="protein sequence ID" value="ENSTNIP00000008404.1"/>
    <property type="gene ID" value="ENSTNIG00000005694.1"/>
</dbReference>
<dbReference type="PROSITE" id="PS51352">
    <property type="entry name" value="THIOREDOXIN_2"/>
    <property type="match status" value="3"/>
</dbReference>
<dbReference type="GeneTree" id="ENSGT00940000156920"/>
<keyword evidence="6" id="KW-0677">Repeat</keyword>
<dbReference type="Pfam" id="PF00085">
    <property type="entry name" value="Thioredoxin"/>
    <property type="match status" value="3"/>
</dbReference>
<evidence type="ECO:0000256" key="3">
    <source>
        <dbReference type="ARBA" id="ARBA00006347"/>
    </source>
</evidence>
<dbReference type="FunFam" id="3.40.30.10:FF:000164">
    <property type="entry name" value="Thioredoxin domain containing 5"/>
    <property type="match status" value="1"/>
</dbReference>
<evidence type="ECO:0000256" key="8">
    <source>
        <dbReference type="RuleBase" id="RU004208"/>
    </source>
</evidence>
<dbReference type="Gene3D" id="3.40.30.10">
    <property type="entry name" value="Glutaredoxin"/>
    <property type="match status" value="3"/>
</dbReference>
<dbReference type="HOGENOM" id="CLU_066321_0_0_1"/>
<proteinExistence type="inferred from homology"/>
<protein>
    <recommendedName>
        <fullName evidence="4">protein disulfide-isomerase</fullName>
        <ecNumber evidence="4">5.3.4.1</ecNumber>
    </recommendedName>
</protein>
<feature type="domain" description="Thioredoxin" evidence="9">
    <location>
        <begin position="1"/>
        <end position="99"/>
    </location>
</feature>
<dbReference type="InterPro" id="IPR017937">
    <property type="entry name" value="Thioredoxin_CS"/>
</dbReference>
<reference evidence="10" key="2">
    <citation type="submission" date="2025-08" db="UniProtKB">
        <authorList>
            <consortium name="Ensembl"/>
        </authorList>
    </citation>
    <scope>IDENTIFICATION</scope>
</reference>
<dbReference type="InParanoid" id="H3CJH5"/>
<dbReference type="InterPro" id="IPR051063">
    <property type="entry name" value="PDI"/>
</dbReference>
<dbReference type="NCBIfam" id="TIGR01126">
    <property type="entry name" value="pdi_dom"/>
    <property type="match status" value="2"/>
</dbReference>
<dbReference type="InterPro" id="IPR036249">
    <property type="entry name" value="Thioredoxin-like_sf"/>
</dbReference>
<dbReference type="FunFam" id="3.40.30.10:FF:000146">
    <property type="entry name" value="Thioredoxin domain containing 5"/>
    <property type="match status" value="1"/>
</dbReference>
<dbReference type="SUPFAM" id="SSF52833">
    <property type="entry name" value="Thioredoxin-like"/>
    <property type="match status" value="3"/>
</dbReference>
<dbReference type="GO" id="GO:0005788">
    <property type="term" value="C:endoplasmic reticulum lumen"/>
    <property type="evidence" value="ECO:0007669"/>
    <property type="project" value="UniProtKB-SubCell"/>
</dbReference>
<comment type="subcellular location">
    <subcellularLocation>
        <location evidence="2">Endoplasmic reticulum lumen</location>
    </subcellularLocation>
</comment>
<evidence type="ECO:0000256" key="1">
    <source>
        <dbReference type="ARBA" id="ARBA00001182"/>
    </source>
</evidence>
<feature type="domain" description="Thioredoxin" evidence="9">
    <location>
        <begin position="238"/>
        <end position="361"/>
    </location>
</feature>
<dbReference type="Proteomes" id="UP000007303">
    <property type="component" value="Unassembled WGS sequence"/>
</dbReference>
<comment type="similarity">
    <text evidence="3 8">Belongs to the protein disulfide isomerase family.</text>
</comment>
<evidence type="ECO:0000256" key="4">
    <source>
        <dbReference type="ARBA" id="ARBA00012723"/>
    </source>
</evidence>
<keyword evidence="7" id="KW-0676">Redox-active center</keyword>
<dbReference type="InterPro" id="IPR013766">
    <property type="entry name" value="Thioredoxin_domain"/>
</dbReference>
<organism evidence="10 11">
    <name type="scientific">Tetraodon nigroviridis</name>
    <name type="common">Spotted green pufferfish</name>
    <name type="synonym">Chelonodon nigroviridis</name>
    <dbReference type="NCBI Taxonomy" id="99883"/>
    <lineage>
        <taxon>Eukaryota</taxon>
        <taxon>Metazoa</taxon>
        <taxon>Chordata</taxon>
        <taxon>Craniata</taxon>
        <taxon>Vertebrata</taxon>
        <taxon>Euteleostomi</taxon>
        <taxon>Actinopterygii</taxon>
        <taxon>Neopterygii</taxon>
        <taxon>Teleostei</taxon>
        <taxon>Neoteleostei</taxon>
        <taxon>Acanthomorphata</taxon>
        <taxon>Eupercaria</taxon>
        <taxon>Tetraodontiformes</taxon>
        <taxon>Tetradontoidea</taxon>
        <taxon>Tetraodontidae</taxon>
        <taxon>Tetraodon</taxon>
    </lineage>
</organism>
<dbReference type="PANTHER" id="PTHR45672">
    <property type="entry name" value="PROTEIN DISULFIDE-ISOMERASE C17H9.14C-RELATED"/>
    <property type="match status" value="1"/>
</dbReference>
<evidence type="ECO:0000259" key="9">
    <source>
        <dbReference type="PROSITE" id="PS51352"/>
    </source>
</evidence>
<comment type="catalytic activity">
    <reaction evidence="1">
        <text>Catalyzes the rearrangement of -S-S- bonds in proteins.</text>
        <dbReference type="EC" id="5.3.4.1"/>
    </reaction>
</comment>
<evidence type="ECO:0000256" key="6">
    <source>
        <dbReference type="ARBA" id="ARBA00022737"/>
    </source>
</evidence>
<keyword evidence="11" id="KW-1185">Reference proteome</keyword>
<name>H3CJH5_TETNG</name>
<keyword evidence="5" id="KW-0732">Signal</keyword>
<dbReference type="InterPro" id="IPR005788">
    <property type="entry name" value="PDI_thioredoxin-like_dom"/>
</dbReference>
<dbReference type="GO" id="GO:0006457">
    <property type="term" value="P:protein folding"/>
    <property type="evidence" value="ECO:0007669"/>
    <property type="project" value="TreeGrafter"/>
</dbReference>
<dbReference type="AlphaFoldDB" id="H3CJH5"/>
<dbReference type="PRINTS" id="PR00421">
    <property type="entry name" value="THIOREDOXIN"/>
</dbReference>
<evidence type="ECO:0000313" key="11">
    <source>
        <dbReference type="Proteomes" id="UP000007303"/>
    </source>
</evidence>
<sequence>SRQFKGNNSLVSALSRCGHCQRLQPTWNELADKYNGMDDPPVYVVKVDCVQDTKFCSNVHGIRGYPTLKLYKPNEEAVKYQGPRDLQSLEMWMLKTVQEGPVLGTGIGNLEPPKAPEPKQGMYEISALNFKAHIAKGSHFIKFFAPWCGHCKAMAPTWEQLATTFEHSDDVKIGKVDCTQHYEVCSENGVRGYPTLLFFHNGQKIEQYKGKRDLDSFKDFVDKQLKANIANEEIQEEKEAGNDIPTAEPTKEESSLLTLTNDNFEETVAKGLTFVKFYAPWCGHCKNLAPVWEDLSKKEFPGLTDVKIAKVDCDSERTLCNQYSINGYPTLIMFKAGKQNEEYNSRRDLESLHNYVMTYARDEL</sequence>
<dbReference type="EC" id="5.3.4.1" evidence="4"/>
<evidence type="ECO:0000256" key="5">
    <source>
        <dbReference type="ARBA" id="ARBA00022729"/>
    </source>
</evidence>
<dbReference type="FunCoup" id="H3CJH5">
    <property type="interactions" value="901"/>
</dbReference>
<dbReference type="OMA" id="TKHQTLC"/>
<feature type="domain" description="Thioredoxin" evidence="9">
    <location>
        <begin position="105"/>
        <end position="226"/>
    </location>
</feature>
<dbReference type="PANTHER" id="PTHR45672:SF3">
    <property type="entry name" value="THIOREDOXIN DOMAIN-CONTAINING PROTEIN 5"/>
    <property type="match status" value="1"/>
</dbReference>
<dbReference type="PROSITE" id="PS00194">
    <property type="entry name" value="THIOREDOXIN_1"/>
    <property type="match status" value="2"/>
</dbReference>
<dbReference type="CDD" id="cd03005">
    <property type="entry name" value="PDI_a_ERp46"/>
    <property type="match status" value="1"/>
</dbReference>